<name>A0A6M0SM55_CLOBO</name>
<accession>A0A6M0SM55</accession>
<sequence>MNVECDDIYDKIYNVILLFFNITKIKLNKVSIYDLYYCFTQIQLYINEMITDKFININEASGNVVIEQEKSFFDDYDLEEGYEEEKEEKSIYEIYKNTLNCTIKYAINSLKMSYKECIECNLSEMLDYIVFNIRYDLENKNDDD</sequence>
<evidence type="ECO:0000313" key="2">
    <source>
        <dbReference type="Proteomes" id="UP000472355"/>
    </source>
</evidence>
<dbReference type="EMBL" id="SGKU01000012">
    <property type="protein sequence ID" value="NFA42138.1"/>
    <property type="molecule type" value="Genomic_DNA"/>
</dbReference>
<gene>
    <name evidence="1" type="ORF">EXM65_05990</name>
</gene>
<protein>
    <submittedName>
        <fullName evidence="1">Uncharacterized protein</fullName>
    </submittedName>
</protein>
<organism evidence="1 2">
    <name type="scientific">Clostridium botulinum</name>
    <dbReference type="NCBI Taxonomy" id="1491"/>
    <lineage>
        <taxon>Bacteria</taxon>
        <taxon>Bacillati</taxon>
        <taxon>Bacillota</taxon>
        <taxon>Clostridia</taxon>
        <taxon>Eubacteriales</taxon>
        <taxon>Clostridiaceae</taxon>
        <taxon>Clostridium</taxon>
    </lineage>
</organism>
<dbReference type="AlphaFoldDB" id="A0A6M0SM55"/>
<dbReference type="Proteomes" id="UP000472355">
    <property type="component" value="Unassembled WGS sequence"/>
</dbReference>
<evidence type="ECO:0000313" key="1">
    <source>
        <dbReference type="EMBL" id="NFA42138.1"/>
    </source>
</evidence>
<reference evidence="1 2" key="1">
    <citation type="submission" date="2019-02" db="EMBL/GenBank/DDBJ databases">
        <title>Genome sequencing of Clostridium botulinum clinical isolates.</title>
        <authorList>
            <person name="Brunt J."/>
            <person name="Van Vliet A.H.M."/>
            <person name="Stringer S.C."/>
            <person name="Grant K.A."/>
            <person name="Carter A.C."/>
            <person name="Peck M.W."/>
        </authorList>
    </citation>
    <scope>NUCLEOTIDE SEQUENCE [LARGE SCALE GENOMIC DNA]</scope>
    <source>
        <strain evidence="1 2">H113700579</strain>
    </source>
</reference>
<comment type="caution">
    <text evidence="1">The sequence shown here is derived from an EMBL/GenBank/DDBJ whole genome shotgun (WGS) entry which is preliminary data.</text>
</comment>
<proteinExistence type="predicted"/>